<accession>A0AAV1WBC0</accession>
<dbReference type="Proteomes" id="UP001497480">
    <property type="component" value="Unassembled WGS sequence"/>
</dbReference>
<evidence type="ECO:0000313" key="2">
    <source>
        <dbReference type="Proteomes" id="UP001497480"/>
    </source>
</evidence>
<name>A0AAV1WBC0_LUPLU</name>
<proteinExistence type="predicted"/>
<organism evidence="1 2">
    <name type="scientific">Lupinus luteus</name>
    <name type="common">European yellow lupine</name>
    <dbReference type="NCBI Taxonomy" id="3873"/>
    <lineage>
        <taxon>Eukaryota</taxon>
        <taxon>Viridiplantae</taxon>
        <taxon>Streptophyta</taxon>
        <taxon>Embryophyta</taxon>
        <taxon>Tracheophyta</taxon>
        <taxon>Spermatophyta</taxon>
        <taxon>Magnoliopsida</taxon>
        <taxon>eudicotyledons</taxon>
        <taxon>Gunneridae</taxon>
        <taxon>Pentapetalae</taxon>
        <taxon>rosids</taxon>
        <taxon>fabids</taxon>
        <taxon>Fabales</taxon>
        <taxon>Fabaceae</taxon>
        <taxon>Papilionoideae</taxon>
        <taxon>50 kb inversion clade</taxon>
        <taxon>genistoids sensu lato</taxon>
        <taxon>core genistoids</taxon>
        <taxon>Genisteae</taxon>
        <taxon>Lupinus</taxon>
    </lineage>
</organism>
<keyword evidence="2" id="KW-1185">Reference proteome</keyword>
<dbReference type="AlphaFoldDB" id="A0AAV1WBC0"/>
<reference evidence="1 2" key="1">
    <citation type="submission" date="2024-03" db="EMBL/GenBank/DDBJ databases">
        <authorList>
            <person name="Martinez-Hernandez J."/>
        </authorList>
    </citation>
    <scope>NUCLEOTIDE SEQUENCE [LARGE SCALE GENOMIC DNA]</scope>
</reference>
<gene>
    <name evidence="1" type="ORF">LLUT_LOCUS7481</name>
</gene>
<protein>
    <submittedName>
        <fullName evidence="1">Uncharacterized protein</fullName>
    </submittedName>
</protein>
<comment type="caution">
    <text evidence="1">The sequence shown here is derived from an EMBL/GenBank/DDBJ whole genome shotgun (WGS) entry which is preliminary data.</text>
</comment>
<sequence length="89" mass="10236">MTIYDGFQFAAKWIEKLIGFTVVKVLLAVNDSWPWRDCSEQRPEAEGTQKDSGMTTTGECRYRRAIRVGLGGRLDVVPNWPCRSFLPRR</sequence>
<dbReference type="EMBL" id="CAXHTB010000005">
    <property type="protein sequence ID" value="CAL0306421.1"/>
    <property type="molecule type" value="Genomic_DNA"/>
</dbReference>
<evidence type="ECO:0000313" key="1">
    <source>
        <dbReference type="EMBL" id="CAL0306421.1"/>
    </source>
</evidence>